<evidence type="ECO:0000259" key="7">
    <source>
        <dbReference type="Pfam" id="PF00155"/>
    </source>
</evidence>
<comment type="subunit">
    <text evidence="3">Homodimer.</text>
</comment>
<dbReference type="InterPro" id="IPR004839">
    <property type="entry name" value="Aminotransferase_I/II_large"/>
</dbReference>
<dbReference type="OrthoDB" id="9766445at2"/>
<dbReference type="InterPro" id="IPR015422">
    <property type="entry name" value="PyrdxlP-dep_Trfase_small"/>
</dbReference>
<dbReference type="GO" id="GO:0030170">
    <property type="term" value="F:pyridoxal phosphate binding"/>
    <property type="evidence" value="ECO:0007669"/>
    <property type="project" value="InterPro"/>
</dbReference>
<comment type="cofactor">
    <cofactor evidence="1">
        <name>pyridoxal 5'-phosphate</name>
        <dbReference type="ChEBI" id="CHEBI:597326"/>
    </cofactor>
</comment>
<reference evidence="8 9" key="1">
    <citation type="submission" date="2016-11" db="EMBL/GenBank/DDBJ databases">
        <authorList>
            <person name="Jaros S."/>
            <person name="Januszkiewicz K."/>
            <person name="Wedrychowicz H."/>
        </authorList>
    </citation>
    <scope>NUCLEOTIDE SEQUENCE [LARGE SCALE GENOMIC DNA]</scope>
    <source>
        <strain evidence="8 9">DSM 10502</strain>
    </source>
</reference>
<dbReference type="Proteomes" id="UP000184404">
    <property type="component" value="Unassembled WGS sequence"/>
</dbReference>
<dbReference type="GO" id="GO:0006520">
    <property type="term" value="P:amino acid metabolic process"/>
    <property type="evidence" value="ECO:0007669"/>
    <property type="project" value="InterPro"/>
</dbReference>
<dbReference type="Gene3D" id="3.90.1150.10">
    <property type="entry name" value="Aspartate Aminotransferase, domain 1"/>
    <property type="match status" value="1"/>
</dbReference>
<name>A0A1M5AHV5_9FIRM</name>
<dbReference type="RefSeq" id="WP_072936433.1">
    <property type="nucleotide sequence ID" value="NZ_FQUG01000012.1"/>
</dbReference>
<evidence type="ECO:0000256" key="6">
    <source>
        <dbReference type="ARBA" id="ARBA00022898"/>
    </source>
</evidence>
<dbReference type="AlphaFoldDB" id="A0A1M5AHV5"/>
<evidence type="ECO:0000313" key="9">
    <source>
        <dbReference type="Proteomes" id="UP000184404"/>
    </source>
</evidence>
<accession>A0A1M5AHV5</accession>
<protein>
    <submittedName>
        <fullName evidence="8">Aromatic-amino-acid transaminase</fullName>
    </submittedName>
</protein>
<proteinExistence type="inferred from homology"/>
<dbReference type="SUPFAM" id="SSF53383">
    <property type="entry name" value="PLP-dependent transferases"/>
    <property type="match status" value="1"/>
</dbReference>
<organism evidence="8 9">
    <name type="scientific">Schwartzia succinivorans DSM 10502</name>
    <dbReference type="NCBI Taxonomy" id="1123243"/>
    <lineage>
        <taxon>Bacteria</taxon>
        <taxon>Bacillati</taxon>
        <taxon>Bacillota</taxon>
        <taxon>Negativicutes</taxon>
        <taxon>Selenomonadales</taxon>
        <taxon>Selenomonadaceae</taxon>
        <taxon>Schwartzia</taxon>
    </lineage>
</organism>
<dbReference type="Gene3D" id="3.40.640.10">
    <property type="entry name" value="Type I PLP-dependent aspartate aminotransferase-like (Major domain)"/>
    <property type="match status" value="1"/>
</dbReference>
<evidence type="ECO:0000256" key="5">
    <source>
        <dbReference type="ARBA" id="ARBA00022679"/>
    </source>
</evidence>
<evidence type="ECO:0000256" key="1">
    <source>
        <dbReference type="ARBA" id="ARBA00001933"/>
    </source>
</evidence>
<keyword evidence="9" id="KW-1185">Reference proteome</keyword>
<dbReference type="EMBL" id="FQUG01000012">
    <property type="protein sequence ID" value="SHF29900.1"/>
    <property type="molecule type" value="Genomic_DNA"/>
</dbReference>
<evidence type="ECO:0000256" key="3">
    <source>
        <dbReference type="ARBA" id="ARBA00011738"/>
    </source>
</evidence>
<dbReference type="CDD" id="cd00609">
    <property type="entry name" value="AAT_like"/>
    <property type="match status" value="1"/>
</dbReference>
<gene>
    <name evidence="8" type="ORF">SAMN02745190_02328</name>
</gene>
<dbReference type="GO" id="GO:0008483">
    <property type="term" value="F:transaminase activity"/>
    <property type="evidence" value="ECO:0007669"/>
    <property type="project" value="UniProtKB-KW"/>
</dbReference>
<keyword evidence="6" id="KW-0663">Pyridoxal phosphate</keyword>
<sequence>MSDTMTASHAFGKELSDVIFGASAAAQKAAAQHGAQKVTNATIGAIIDDDEKLACIPTMENVFRSLPMNDIIAYAPIAGLPGYLDTVIDLTFADQKPNGYFSAVASAGGTGAVHNAIANYSEIGDKVLTSDWYWGPYNALCHEQGRELDTYQLFDEKQNFNIADFTKKVEELLKKQSSLLIIINTPAHNPTGYSLSEDDWAQVIDVCKSAGKSGDKKISILVDIAYIDYAGEKNEARKFMKQFSDLPDNLFVMFAFSMSKGYTMYGQRTGALIGLSANKTIIDEFTAVTKYTSRATWSNINRGAMTVLTKIQQDAALLKQFEAEREALYQKIKERGAIFMKEAAECGLNALPYKAGFFLSIPAKDPAAVCDKLHDDLIFAVPLKKGVRVAVCAVPASKMYGMAEKIKHAWDAVQ</sequence>
<dbReference type="Pfam" id="PF00155">
    <property type="entry name" value="Aminotran_1_2"/>
    <property type="match status" value="1"/>
</dbReference>
<dbReference type="GO" id="GO:0042802">
    <property type="term" value="F:identical protein binding"/>
    <property type="evidence" value="ECO:0007669"/>
    <property type="project" value="TreeGrafter"/>
</dbReference>
<dbReference type="PANTHER" id="PTHR11879:SF22">
    <property type="entry name" value="ASPARTATE AMINOTRANSFERASE, MITOCHONDRIAL"/>
    <property type="match status" value="1"/>
</dbReference>
<dbReference type="STRING" id="1123243.SAMN02745190_02328"/>
<evidence type="ECO:0000313" key="8">
    <source>
        <dbReference type="EMBL" id="SHF29900.1"/>
    </source>
</evidence>
<dbReference type="InterPro" id="IPR015424">
    <property type="entry name" value="PyrdxlP-dep_Trfase"/>
</dbReference>
<dbReference type="InterPro" id="IPR000796">
    <property type="entry name" value="Asp_trans"/>
</dbReference>
<dbReference type="PANTHER" id="PTHR11879">
    <property type="entry name" value="ASPARTATE AMINOTRANSFERASE"/>
    <property type="match status" value="1"/>
</dbReference>
<keyword evidence="4" id="KW-0032">Aminotransferase</keyword>
<keyword evidence="5" id="KW-0808">Transferase</keyword>
<comment type="similarity">
    <text evidence="2">Belongs to the class-I pyridoxal-phosphate-dependent aminotransferase family.</text>
</comment>
<dbReference type="InterPro" id="IPR015421">
    <property type="entry name" value="PyrdxlP-dep_Trfase_major"/>
</dbReference>
<evidence type="ECO:0000256" key="2">
    <source>
        <dbReference type="ARBA" id="ARBA00007441"/>
    </source>
</evidence>
<feature type="domain" description="Aminotransferase class I/classII large" evidence="7">
    <location>
        <begin position="48"/>
        <end position="404"/>
    </location>
</feature>
<evidence type="ECO:0000256" key="4">
    <source>
        <dbReference type="ARBA" id="ARBA00022576"/>
    </source>
</evidence>